<dbReference type="Proteomes" id="UP000326924">
    <property type="component" value="Unassembled WGS sequence"/>
</dbReference>
<dbReference type="InParanoid" id="A0A5J5EHK1"/>
<reference evidence="1 2" key="1">
    <citation type="submission" date="2019-09" db="EMBL/GenBank/DDBJ databases">
        <title>Draft genome of the ectomycorrhizal ascomycete Sphaerosporella brunnea.</title>
        <authorList>
            <consortium name="DOE Joint Genome Institute"/>
            <person name="Benucci G.M."/>
            <person name="Marozzi G."/>
            <person name="Antonielli L."/>
            <person name="Sanchez S."/>
            <person name="Marco P."/>
            <person name="Wang X."/>
            <person name="Falini L.B."/>
            <person name="Barry K."/>
            <person name="Haridas S."/>
            <person name="Lipzen A."/>
            <person name="Labutti K."/>
            <person name="Grigoriev I.V."/>
            <person name="Murat C."/>
            <person name="Martin F."/>
            <person name="Albertini E."/>
            <person name="Donnini D."/>
            <person name="Bonito G."/>
        </authorList>
    </citation>
    <scope>NUCLEOTIDE SEQUENCE [LARGE SCALE GENOMIC DNA]</scope>
    <source>
        <strain evidence="1 2">Sb_GMNB300</strain>
    </source>
</reference>
<dbReference type="AlphaFoldDB" id="A0A5J5EHK1"/>
<keyword evidence="2" id="KW-1185">Reference proteome</keyword>
<gene>
    <name evidence="1" type="ORF">FN846DRAFT_895137</name>
</gene>
<proteinExistence type="predicted"/>
<name>A0A5J5EHK1_9PEZI</name>
<accession>A0A5J5EHK1</accession>
<evidence type="ECO:0000313" key="2">
    <source>
        <dbReference type="Proteomes" id="UP000326924"/>
    </source>
</evidence>
<evidence type="ECO:0000313" key="1">
    <source>
        <dbReference type="EMBL" id="KAA8894386.1"/>
    </source>
</evidence>
<dbReference type="EMBL" id="VXIS01000344">
    <property type="protein sequence ID" value="KAA8894386.1"/>
    <property type="molecule type" value="Genomic_DNA"/>
</dbReference>
<sequence>MQPEANNSTTVAQANMLLSRVSRGEVLIPLGRGYKLPNQFIGLDRARTDDPHQPTARPGPIGLAFSMPADEHQAFRTGIIMLLHDGLAVSKIHIHPDAGNREDDKFCATVGGLHEGEVIFLQVDGRSGMWDGTVG</sequence>
<comment type="caution">
    <text evidence="1">The sequence shown here is derived from an EMBL/GenBank/DDBJ whole genome shotgun (WGS) entry which is preliminary data.</text>
</comment>
<protein>
    <submittedName>
        <fullName evidence="1">Uncharacterized protein</fullName>
    </submittedName>
</protein>
<organism evidence="1 2">
    <name type="scientific">Sphaerosporella brunnea</name>
    <dbReference type="NCBI Taxonomy" id="1250544"/>
    <lineage>
        <taxon>Eukaryota</taxon>
        <taxon>Fungi</taxon>
        <taxon>Dikarya</taxon>
        <taxon>Ascomycota</taxon>
        <taxon>Pezizomycotina</taxon>
        <taxon>Pezizomycetes</taxon>
        <taxon>Pezizales</taxon>
        <taxon>Pyronemataceae</taxon>
        <taxon>Sphaerosporella</taxon>
    </lineage>
</organism>